<dbReference type="EMBL" id="DACTCB010000011">
    <property type="protein sequence ID" value="HAT4308283.1"/>
    <property type="molecule type" value="Genomic_DNA"/>
</dbReference>
<dbReference type="AlphaFoldDB" id="A0A8H9UXW7"/>
<gene>
    <name evidence="1" type="ORF">I9080_002093</name>
</gene>
<comment type="caution">
    <text evidence="1">The sequence shown here is derived from an EMBL/GenBank/DDBJ whole genome shotgun (WGS) entry which is preliminary data.</text>
</comment>
<reference evidence="1" key="2">
    <citation type="submission" date="2020-07" db="EMBL/GenBank/DDBJ databases">
        <authorList>
            <consortium name="NCBI Pathogen Detection Project"/>
        </authorList>
    </citation>
    <scope>NUCLEOTIDE SEQUENCE</scope>
    <source>
        <strain evidence="1">C8</strain>
    </source>
</reference>
<reference evidence="1" key="1">
    <citation type="journal article" date="2018" name="Genome Biol.">
        <title>SKESA: strategic k-mer extension for scrupulous assemblies.</title>
        <authorList>
            <person name="Souvorov A."/>
            <person name="Agarwala R."/>
            <person name="Lipman D.J."/>
        </authorList>
    </citation>
    <scope>NUCLEOTIDE SEQUENCE</scope>
    <source>
        <strain evidence="1">C8</strain>
    </source>
</reference>
<organism evidence="1">
    <name type="scientific">Clostridium perfringens</name>
    <dbReference type="NCBI Taxonomy" id="1502"/>
    <lineage>
        <taxon>Bacteria</taxon>
        <taxon>Bacillati</taxon>
        <taxon>Bacillota</taxon>
        <taxon>Clostridia</taxon>
        <taxon>Eubacteriales</taxon>
        <taxon>Clostridiaceae</taxon>
        <taxon>Clostridium</taxon>
    </lineage>
</organism>
<dbReference type="Proteomes" id="UP000859547">
    <property type="component" value="Unassembled WGS sequence"/>
</dbReference>
<name>A0A8H9UXW7_CLOPF</name>
<sequence>MLNELIESIGIENINYELINNFNRTDSIYVKLANNPKNNIYFKLDKAIVKKNEIINPLTIEEFEQLKWFKNRENLSLWINSNKAIDCSRPYGRKITSNNKYAVIFSYENFKKAYKGDIQQHINNAIENYLKILNSIDLKEKYLNAIDYIIKNYSEEDLINRKIKIFMDFEINDYIDLNKNYLEKALANEVKDSFLVKYLEDSNQIVYTGFSIVGNKIFLGNLSMPIKELGIMSKEEAIRQENLKKYLESKNETKLIIGNIEVTKDFKEKSTIKNFRYINNLQVDIFKEKNLVIKFREENKEEDIKEKIISSKDEFKKYLYSFLGDEINKYSLEIDGLETNREIGRFTKKLTEIFKKIENNFKNDYFKMNSVIAFEVACIEYFNDEYLNMRFNNMYEKFSKKLSKYQTMDFNSSKEMSYVLGQLVRYIRNNAKNKSKFNFLKNYLYNYRTKHILKLLDMDLKRYKTNQRTLAVLAEINEYIELFNISKVDEISFKKGMFDSKNMFYVKGEEINE</sequence>
<accession>A0A8H9UXW7</accession>
<evidence type="ECO:0000313" key="1">
    <source>
        <dbReference type="EMBL" id="HAT4308283.1"/>
    </source>
</evidence>
<proteinExistence type="predicted"/>
<protein>
    <submittedName>
        <fullName evidence="1">Uncharacterized protein</fullName>
    </submittedName>
</protein>